<accession>A0ABW0LKM2</accession>
<protein>
    <submittedName>
        <fullName evidence="2">Peptidase dimerization domain-containing protein</fullName>
    </submittedName>
</protein>
<evidence type="ECO:0000313" key="3">
    <source>
        <dbReference type="Proteomes" id="UP001596147"/>
    </source>
</evidence>
<keyword evidence="3" id="KW-1185">Reference proteome</keyword>
<dbReference type="InterPro" id="IPR011650">
    <property type="entry name" value="Peptidase_M20_dimer"/>
</dbReference>
<gene>
    <name evidence="2" type="ORF">ACFPM4_12445</name>
</gene>
<sequence length="79" mass="9091">MERFEEKIIHALQDFEREYAIRKRHPFLPPPTFNFGAIKGGMAGIIVPDYCMLDFGLHFLPEDGYEDGLGSLVDTLYLK</sequence>
<feature type="domain" description="Peptidase M20 dimerisation" evidence="1">
    <location>
        <begin position="8"/>
        <end position="69"/>
    </location>
</feature>
<name>A0ABW0LKM2_9BACI</name>
<comment type="caution">
    <text evidence="2">The sequence shown here is derived from an EMBL/GenBank/DDBJ whole genome shotgun (WGS) entry which is preliminary data.</text>
</comment>
<proteinExistence type="predicted"/>
<dbReference type="Gene3D" id="3.30.70.360">
    <property type="match status" value="1"/>
</dbReference>
<dbReference type="InterPro" id="IPR036264">
    <property type="entry name" value="Bact_exopeptidase_dim_dom"/>
</dbReference>
<dbReference type="Pfam" id="PF07687">
    <property type="entry name" value="M20_dimer"/>
    <property type="match status" value="1"/>
</dbReference>
<dbReference type="RefSeq" id="WP_382352132.1">
    <property type="nucleotide sequence ID" value="NZ_JBHSMC010000015.1"/>
</dbReference>
<dbReference type="Proteomes" id="UP001596147">
    <property type="component" value="Unassembled WGS sequence"/>
</dbReference>
<organism evidence="2 3">
    <name type="scientific">Lederbergia graminis</name>
    <dbReference type="NCBI Taxonomy" id="735518"/>
    <lineage>
        <taxon>Bacteria</taxon>
        <taxon>Bacillati</taxon>
        <taxon>Bacillota</taxon>
        <taxon>Bacilli</taxon>
        <taxon>Bacillales</taxon>
        <taxon>Bacillaceae</taxon>
        <taxon>Lederbergia</taxon>
    </lineage>
</organism>
<dbReference type="SUPFAM" id="SSF55031">
    <property type="entry name" value="Bacterial exopeptidase dimerisation domain"/>
    <property type="match status" value="1"/>
</dbReference>
<evidence type="ECO:0000313" key="2">
    <source>
        <dbReference type="EMBL" id="MFC5465552.1"/>
    </source>
</evidence>
<evidence type="ECO:0000259" key="1">
    <source>
        <dbReference type="Pfam" id="PF07687"/>
    </source>
</evidence>
<reference evidence="3" key="1">
    <citation type="journal article" date="2019" name="Int. J. Syst. Evol. Microbiol.">
        <title>The Global Catalogue of Microorganisms (GCM) 10K type strain sequencing project: providing services to taxonomists for standard genome sequencing and annotation.</title>
        <authorList>
            <consortium name="The Broad Institute Genomics Platform"/>
            <consortium name="The Broad Institute Genome Sequencing Center for Infectious Disease"/>
            <person name="Wu L."/>
            <person name="Ma J."/>
        </authorList>
    </citation>
    <scope>NUCLEOTIDE SEQUENCE [LARGE SCALE GENOMIC DNA]</scope>
    <source>
        <strain evidence="3">CGMCC 1.12237</strain>
    </source>
</reference>
<dbReference type="EMBL" id="JBHSMC010000015">
    <property type="protein sequence ID" value="MFC5465552.1"/>
    <property type="molecule type" value="Genomic_DNA"/>
</dbReference>